<dbReference type="HOGENOM" id="CLU_2646863_0_0_10"/>
<organism evidence="2 3">
    <name type="scientific">Phocaeicola vulgatus (strain ATCC 8482 / DSM 1447 / JCM 5826 / CCUG 4940 / NBRC 14291 / NCTC 11154)</name>
    <name type="common">Bacteroides vulgatus</name>
    <dbReference type="NCBI Taxonomy" id="435590"/>
    <lineage>
        <taxon>Bacteria</taxon>
        <taxon>Pseudomonadati</taxon>
        <taxon>Bacteroidota</taxon>
        <taxon>Bacteroidia</taxon>
        <taxon>Bacteroidales</taxon>
        <taxon>Bacteroidaceae</taxon>
        <taxon>Phocaeicola</taxon>
    </lineage>
</organism>
<accession>A6L4I6</accession>
<evidence type="ECO:0000256" key="1">
    <source>
        <dbReference type="SAM" id="MobiDB-lite"/>
    </source>
</evidence>
<dbReference type="EMBL" id="CP000139">
    <property type="protein sequence ID" value="ABR40600.1"/>
    <property type="molecule type" value="Genomic_DNA"/>
</dbReference>
<evidence type="ECO:0000313" key="2">
    <source>
        <dbReference type="EMBL" id="ABR40600.1"/>
    </source>
</evidence>
<dbReference type="KEGG" id="bvu:BVU_2961"/>
<name>A6L4I6_PHOV8</name>
<dbReference type="PaxDb" id="435590-BVU_2961"/>
<dbReference type="Proteomes" id="UP000002861">
    <property type="component" value="Chromosome"/>
</dbReference>
<evidence type="ECO:0000313" key="3">
    <source>
        <dbReference type="Proteomes" id="UP000002861"/>
    </source>
</evidence>
<dbReference type="AlphaFoldDB" id="A6L4I6"/>
<reference evidence="2 3" key="1">
    <citation type="journal article" date="2007" name="PLoS Biol.">
        <title>Evolution of symbiotic bacteria in the distal human intestine.</title>
        <authorList>
            <person name="Xu J."/>
            <person name="Mahowald M.A."/>
            <person name="Ley R.E."/>
            <person name="Lozupone C.A."/>
            <person name="Hamady M."/>
            <person name="Martens E.C."/>
            <person name="Henrissat B."/>
            <person name="Coutinho P.M."/>
            <person name="Minx P."/>
            <person name="Latreille P."/>
            <person name="Cordum H."/>
            <person name="Van Brunt A."/>
            <person name="Kim K."/>
            <person name="Fulton R.S."/>
            <person name="Fulton L.A."/>
            <person name="Clifton S.W."/>
            <person name="Wilson R.K."/>
            <person name="Knight R.D."/>
            <person name="Gordon J.I."/>
        </authorList>
    </citation>
    <scope>NUCLEOTIDE SEQUENCE [LARGE SCALE GENOMIC DNA]</scope>
    <source>
        <strain evidence="3">ATCC 8482 / DSM 1447 / JCM 5826 / CCUG 4940 / NBRC 14291 / NCTC 11154</strain>
    </source>
</reference>
<sequence length="80" mass="8883">MKSALKSPHDASAGRIPGQFPQRVKRGRKGSRRTDVKLSLQCQKEEAATRHKITKILVQDSADLAPSFTERRSSVRLAPT</sequence>
<protein>
    <submittedName>
        <fullName evidence="2">Uncharacterized protein</fullName>
    </submittedName>
</protein>
<feature type="region of interest" description="Disordered" evidence="1">
    <location>
        <begin position="1"/>
        <end position="38"/>
    </location>
</feature>
<proteinExistence type="predicted"/>
<gene>
    <name evidence="2" type="ordered locus">BVU_2961</name>
</gene>